<dbReference type="GO" id="GO:0009378">
    <property type="term" value="F:four-way junction helicase activity"/>
    <property type="evidence" value="ECO:0007669"/>
    <property type="project" value="InterPro"/>
</dbReference>
<dbReference type="RefSeq" id="WP_008708505.1">
    <property type="nucleotide sequence ID" value="NZ_ANOG01001056.1"/>
</dbReference>
<dbReference type="GO" id="GO:0006261">
    <property type="term" value="P:DNA-templated DNA replication"/>
    <property type="evidence" value="ECO:0007669"/>
    <property type="project" value="TreeGrafter"/>
</dbReference>
<keyword evidence="2" id="KW-0067">ATP-binding</keyword>
<dbReference type="InterPro" id="IPR051314">
    <property type="entry name" value="AAA_ATPase_RarA/MGS1/WRNIP1"/>
</dbReference>
<sequence>MPESRSLFADAEEDNLKLAQPLAARMRPKTLSEFIGQHQILGDGKLLRRMIDARRLGSIILYGPPGTGKTTLAHLLAHETGSKLRMVSAVT</sequence>
<dbReference type="Proteomes" id="UP000011991">
    <property type="component" value="Unassembled WGS sequence"/>
</dbReference>
<protein>
    <submittedName>
        <fullName evidence="4">Recombination factor protein RarA</fullName>
    </submittedName>
</protein>
<evidence type="ECO:0000256" key="1">
    <source>
        <dbReference type="ARBA" id="ARBA00022741"/>
    </source>
</evidence>
<dbReference type="PANTHER" id="PTHR13779">
    <property type="entry name" value="WERNER HELICASE-INTERACTING PROTEIN 1 FAMILY MEMBER"/>
    <property type="match status" value="1"/>
</dbReference>
<comment type="caution">
    <text evidence="4">The sequence shown here is derived from an EMBL/GenBank/DDBJ whole genome shotgun (WGS) entry which is preliminary data.</text>
</comment>
<dbReference type="InterPro" id="IPR008824">
    <property type="entry name" value="RuvB-like_N"/>
</dbReference>
<evidence type="ECO:0000313" key="5">
    <source>
        <dbReference type="Proteomes" id="UP000011991"/>
    </source>
</evidence>
<dbReference type="Gene3D" id="3.40.50.300">
    <property type="entry name" value="P-loop containing nucleotide triphosphate hydrolases"/>
    <property type="match status" value="1"/>
</dbReference>
<keyword evidence="1" id="KW-0547">Nucleotide-binding</keyword>
<dbReference type="GO" id="GO:0008047">
    <property type="term" value="F:enzyme activator activity"/>
    <property type="evidence" value="ECO:0007669"/>
    <property type="project" value="TreeGrafter"/>
</dbReference>
<dbReference type="GO" id="GO:0000731">
    <property type="term" value="P:DNA synthesis involved in DNA repair"/>
    <property type="evidence" value="ECO:0007669"/>
    <property type="project" value="TreeGrafter"/>
</dbReference>
<dbReference type="GO" id="GO:0005524">
    <property type="term" value="F:ATP binding"/>
    <property type="evidence" value="ECO:0007669"/>
    <property type="project" value="UniProtKB-KW"/>
</dbReference>
<dbReference type="EMBL" id="ANOG01001056">
    <property type="protein sequence ID" value="EMI15680.1"/>
    <property type="molecule type" value="Genomic_DNA"/>
</dbReference>
<dbReference type="InterPro" id="IPR027417">
    <property type="entry name" value="P-loop_NTPase"/>
</dbReference>
<dbReference type="SUPFAM" id="SSF52540">
    <property type="entry name" value="P-loop containing nucleoside triphosphate hydrolases"/>
    <property type="match status" value="1"/>
</dbReference>
<dbReference type="GO" id="GO:0006310">
    <property type="term" value="P:DNA recombination"/>
    <property type="evidence" value="ECO:0007669"/>
    <property type="project" value="InterPro"/>
</dbReference>
<dbReference type="Pfam" id="PF05496">
    <property type="entry name" value="RuvB_N"/>
    <property type="match status" value="1"/>
</dbReference>
<reference evidence="4 5" key="1">
    <citation type="journal article" date="2013" name="Mar. Genomics">
        <title>Expression of sulfatases in Rhodopirellula baltica and the diversity of sulfatases in the genus Rhodopirellula.</title>
        <authorList>
            <person name="Wegner C.E."/>
            <person name="Richter-Heitmann T."/>
            <person name="Klindworth A."/>
            <person name="Klockow C."/>
            <person name="Richter M."/>
            <person name="Achstetter T."/>
            <person name="Glockner F.O."/>
            <person name="Harder J."/>
        </authorList>
    </citation>
    <scope>NUCLEOTIDE SEQUENCE [LARGE SCALE GENOMIC DNA]</scope>
    <source>
        <strain evidence="4 5">SM1</strain>
    </source>
</reference>
<feature type="non-terminal residue" evidence="4">
    <location>
        <position position="91"/>
    </location>
</feature>
<keyword evidence="5" id="KW-1185">Reference proteome</keyword>
<evidence type="ECO:0000256" key="2">
    <source>
        <dbReference type="ARBA" id="ARBA00022840"/>
    </source>
</evidence>
<dbReference type="OrthoDB" id="9804478at2"/>
<accession>M5R8G4</accession>
<feature type="domain" description="RuvB-like AAA+ ATPase" evidence="3">
    <location>
        <begin position="26"/>
        <end position="89"/>
    </location>
</feature>
<name>M5R8G4_9BACT</name>
<evidence type="ECO:0000313" key="4">
    <source>
        <dbReference type="EMBL" id="EMI15680.1"/>
    </source>
</evidence>
<organism evidence="4 5">
    <name type="scientific">Rhodopirellula maiorica SM1</name>
    <dbReference type="NCBI Taxonomy" id="1265738"/>
    <lineage>
        <taxon>Bacteria</taxon>
        <taxon>Pseudomonadati</taxon>
        <taxon>Planctomycetota</taxon>
        <taxon>Planctomycetia</taxon>
        <taxon>Pirellulales</taxon>
        <taxon>Pirellulaceae</taxon>
        <taxon>Novipirellula</taxon>
    </lineage>
</organism>
<evidence type="ECO:0000259" key="3">
    <source>
        <dbReference type="Pfam" id="PF05496"/>
    </source>
</evidence>
<dbReference type="GO" id="GO:0017116">
    <property type="term" value="F:single-stranded DNA helicase activity"/>
    <property type="evidence" value="ECO:0007669"/>
    <property type="project" value="TreeGrafter"/>
</dbReference>
<dbReference type="PANTHER" id="PTHR13779:SF7">
    <property type="entry name" value="ATPASE WRNIP1"/>
    <property type="match status" value="1"/>
</dbReference>
<dbReference type="AlphaFoldDB" id="M5R8G4"/>
<proteinExistence type="predicted"/>
<dbReference type="CDD" id="cd00009">
    <property type="entry name" value="AAA"/>
    <property type="match status" value="1"/>
</dbReference>
<gene>
    <name evidence="4" type="ORF">RMSM_07392</name>
</gene>